<gene>
    <name evidence="13" type="ORF">MENT_LOCUS29790</name>
</gene>
<dbReference type="PANTHER" id="PTHR33407:SF9">
    <property type="entry name" value="PECTATE LYASE F-RELATED"/>
    <property type="match status" value="1"/>
</dbReference>
<comment type="cofactor">
    <cofactor evidence="2">
        <name>Ca(2+)</name>
        <dbReference type="ChEBI" id="CHEBI:29108"/>
    </cofactor>
</comment>
<sequence length="257" mass="28789">MKTLKFFPFIFYLIFQIIIFPLQIFAQNNFCQFPQHKSTPPPFTETLPIKGHVDFEYALITAAPNMRKSCDIKGAVDGQNILQIEDGGSISNVIIDDPAKGIWCEGSCTLTNVFFTKTCYHAVDFGNSQDSSPKIYQIFTQAGAGKTIIQNFCAEHFSKVWRSCGEYCFQHTRRVEMTNSKFKGPGLSLIGLNSNFHDTMYINNVKLDPSSPRISFGCQQYFGTQGPASPNPESECLPEEECNKSSCNYKKGSIFVG</sequence>
<dbReference type="GO" id="GO:0030570">
    <property type="term" value="F:pectate lyase activity"/>
    <property type="evidence" value="ECO:0007669"/>
    <property type="project" value="UniProtKB-EC"/>
</dbReference>
<dbReference type="GO" id="GO:0005576">
    <property type="term" value="C:extracellular region"/>
    <property type="evidence" value="ECO:0007669"/>
    <property type="project" value="UniProtKB-SubCell"/>
</dbReference>
<comment type="subcellular location">
    <subcellularLocation>
        <location evidence="3">Secreted</location>
    </subcellularLocation>
</comment>
<evidence type="ECO:0000256" key="4">
    <source>
        <dbReference type="ARBA" id="ARBA00006463"/>
    </source>
</evidence>
<evidence type="ECO:0000256" key="6">
    <source>
        <dbReference type="ARBA" id="ARBA00022525"/>
    </source>
</evidence>
<evidence type="ECO:0000256" key="7">
    <source>
        <dbReference type="ARBA" id="ARBA00022729"/>
    </source>
</evidence>
<comment type="function">
    <text evidence="10">Pectinolytic enzyme consist of four classes of enzymes: pectin lyase, polygalacturonase, pectin methylesterase and rhamnogalacturonase. Among pectinolytic enzymes, pectin lyase is the most important in depolymerization of pectin, since it cleaves internal glycosidic bonds of highly methylated pectins. Favors pectate, the anion, over pectin, the methyl ester.</text>
</comment>
<evidence type="ECO:0000256" key="10">
    <source>
        <dbReference type="ARBA" id="ARBA00025679"/>
    </source>
</evidence>
<name>A0A6V7VUN3_MELEN</name>
<dbReference type="EMBL" id="CAJEWN010000307">
    <property type="protein sequence ID" value="CAD2177891.1"/>
    <property type="molecule type" value="Genomic_DNA"/>
</dbReference>
<reference evidence="13 14" key="1">
    <citation type="submission" date="2020-08" db="EMBL/GenBank/DDBJ databases">
        <authorList>
            <person name="Koutsovoulos G."/>
            <person name="Danchin GJ E."/>
        </authorList>
    </citation>
    <scope>NUCLEOTIDE SEQUENCE [LARGE SCALE GENOMIC DNA]</scope>
</reference>
<dbReference type="AlphaFoldDB" id="A0A6V7VUN3"/>
<comment type="similarity">
    <text evidence="4">Belongs to the polysaccharide lyase 3 family.</text>
</comment>
<accession>A0A6V7VUN3</accession>
<feature type="transmembrane region" description="Helical" evidence="12">
    <location>
        <begin position="7"/>
        <end position="26"/>
    </location>
</feature>
<evidence type="ECO:0000313" key="13">
    <source>
        <dbReference type="EMBL" id="CAD2177891.1"/>
    </source>
</evidence>
<dbReference type="Pfam" id="PF03211">
    <property type="entry name" value="Pectate_lyase"/>
    <property type="match status" value="1"/>
</dbReference>
<proteinExistence type="inferred from homology"/>
<dbReference type="InterPro" id="IPR012334">
    <property type="entry name" value="Pectin_lyas_fold"/>
</dbReference>
<keyword evidence="6" id="KW-0964">Secreted</keyword>
<organism evidence="13 14">
    <name type="scientific">Meloidogyne enterolobii</name>
    <name type="common">Root-knot nematode worm</name>
    <name type="synonym">Meloidogyne mayaguensis</name>
    <dbReference type="NCBI Taxonomy" id="390850"/>
    <lineage>
        <taxon>Eukaryota</taxon>
        <taxon>Metazoa</taxon>
        <taxon>Ecdysozoa</taxon>
        <taxon>Nematoda</taxon>
        <taxon>Chromadorea</taxon>
        <taxon>Rhabditida</taxon>
        <taxon>Tylenchina</taxon>
        <taxon>Tylenchomorpha</taxon>
        <taxon>Tylenchoidea</taxon>
        <taxon>Meloidogynidae</taxon>
        <taxon>Meloidogyninae</taxon>
        <taxon>Meloidogyne</taxon>
    </lineage>
</organism>
<evidence type="ECO:0000256" key="12">
    <source>
        <dbReference type="SAM" id="Phobius"/>
    </source>
</evidence>
<dbReference type="Proteomes" id="UP000580250">
    <property type="component" value="Unassembled WGS sequence"/>
</dbReference>
<dbReference type="Gene3D" id="2.160.20.10">
    <property type="entry name" value="Single-stranded right-handed beta-helix, Pectin lyase-like"/>
    <property type="match status" value="1"/>
</dbReference>
<dbReference type="SUPFAM" id="SSF51126">
    <property type="entry name" value="Pectin lyase-like"/>
    <property type="match status" value="1"/>
</dbReference>
<dbReference type="GO" id="GO:0045490">
    <property type="term" value="P:pectin catabolic process"/>
    <property type="evidence" value="ECO:0007669"/>
    <property type="project" value="TreeGrafter"/>
</dbReference>
<protein>
    <recommendedName>
        <fullName evidence="11">Probable pectate lyase F</fullName>
        <ecNumber evidence="5">4.2.2.2</ecNumber>
    </recommendedName>
</protein>
<keyword evidence="8" id="KW-0106">Calcium</keyword>
<keyword evidence="12" id="KW-0472">Membrane</keyword>
<dbReference type="InterPro" id="IPR011050">
    <property type="entry name" value="Pectin_lyase_fold/virulence"/>
</dbReference>
<evidence type="ECO:0000313" key="14">
    <source>
        <dbReference type="Proteomes" id="UP000580250"/>
    </source>
</evidence>
<evidence type="ECO:0000256" key="3">
    <source>
        <dbReference type="ARBA" id="ARBA00004613"/>
    </source>
</evidence>
<evidence type="ECO:0000256" key="9">
    <source>
        <dbReference type="ARBA" id="ARBA00023239"/>
    </source>
</evidence>
<dbReference type="InterPro" id="IPR004898">
    <property type="entry name" value="Pectate_lyase_PlyH/PlyE-like"/>
</dbReference>
<keyword evidence="12" id="KW-0812">Transmembrane</keyword>
<comment type="catalytic activity">
    <reaction evidence="1">
        <text>Eliminative cleavage of (1-&gt;4)-alpha-D-galacturonan to give oligosaccharides with 4-deoxy-alpha-D-galact-4-enuronosyl groups at their non-reducing ends.</text>
        <dbReference type="EC" id="4.2.2.2"/>
    </reaction>
</comment>
<dbReference type="PANTHER" id="PTHR33407">
    <property type="entry name" value="PECTATE LYASE F-RELATED"/>
    <property type="match status" value="1"/>
</dbReference>
<dbReference type="EC" id="4.2.2.2" evidence="5"/>
<evidence type="ECO:0000256" key="8">
    <source>
        <dbReference type="ARBA" id="ARBA00022837"/>
    </source>
</evidence>
<keyword evidence="12" id="KW-1133">Transmembrane helix</keyword>
<keyword evidence="9" id="KW-0456">Lyase</keyword>
<evidence type="ECO:0000256" key="1">
    <source>
        <dbReference type="ARBA" id="ARBA00000695"/>
    </source>
</evidence>
<evidence type="ECO:0000256" key="5">
    <source>
        <dbReference type="ARBA" id="ARBA00012272"/>
    </source>
</evidence>
<comment type="caution">
    <text evidence="13">The sequence shown here is derived from an EMBL/GenBank/DDBJ whole genome shotgun (WGS) entry which is preliminary data.</text>
</comment>
<keyword evidence="7" id="KW-0732">Signal</keyword>
<evidence type="ECO:0000256" key="2">
    <source>
        <dbReference type="ARBA" id="ARBA00001913"/>
    </source>
</evidence>
<dbReference type="OrthoDB" id="4839310at2759"/>
<evidence type="ECO:0000256" key="11">
    <source>
        <dbReference type="ARBA" id="ARBA00039895"/>
    </source>
</evidence>